<keyword evidence="2 9" id="KW-0690">Ribosome biogenesis</keyword>
<name>A0A8J7ADJ0_9CYAN</name>
<organism evidence="10 11">
    <name type="scientific">Vasconcelosia minhoensis LEGE 07310</name>
    <dbReference type="NCBI Taxonomy" id="915328"/>
    <lineage>
        <taxon>Bacteria</taxon>
        <taxon>Bacillati</taxon>
        <taxon>Cyanobacteriota</taxon>
        <taxon>Cyanophyceae</taxon>
        <taxon>Nodosilineales</taxon>
        <taxon>Cymatolegaceae</taxon>
        <taxon>Vasconcelosia</taxon>
        <taxon>Vasconcelosia minhoensis</taxon>
    </lineage>
</organism>
<keyword evidence="9" id="KW-0963">Cytoplasm</keyword>
<dbReference type="NCBIfam" id="TIGR00043">
    <property type="entry name" value="rRNA maturation RNase YbeY"/>
    <property type="match status" value="1"/>
</dbReference>
<dbReference type="EC" id="3.1.-.-" evidence="9"/>
<dbReference type="GO" id="GO:0004521">
    <property type="term" value="F:RNA endonuclease activity"/>
    <property type="evidence" value="ECO:0007669"/>
    <property type="project" value="UniProtKB-UniRule"/>
</dbReference>
<evidence type="ECO:0000256" key="6">
    <source>
        <dbReference type="ARBA" id="ARBA00022759"/>
    </source>
</evidence>
<dbReference type="PANTHER" id="PTHR46986:SF1">
    <property type="entry name" value="ENDORIBONUCLEASE YBEY, CHLOROPLASTIC"/>
    <property type="match status" value="1"/>
</dbReference>
<dbReference type="RefSeq" id="WP_193907311.1">
    <property type="nucleotide sequence ID" value="NZ_JADEXG010000024.1"/>
</dbReference>
<dbReference type="Pfam" id="PF02130">
    <property type="entry name" value="YbeY"/>
    <property type="match status" value="1"/>
</dbReference>
<dbReference type="HAMAP" id="MF_00009">
    <property type="entry name" value="Endoribonucl_YbeY"/>
    <property type="match status" value="1"/>
</dbReference>
<evidence type="ECO:0000256" key="3">
    <source>
        <dbReference type="ARBA" id="ARBA00022552"/>
    </source>
</evidence>
<comment type="caution">
    <text evidence="10">The sequence shown here is derived from an EMBL/GenBank/DDBJ whole genome shotgun (WGS) entry which is preliminary data.</text>
</comment>
<dbReference type="GO" id="GO:0008270">
    <property type="term" value="F:zinc ion binding"/>
    <property type="evidence" value="ECO:0007669"/>
    <property type="project" value="UniProtKB-UniRule"/>
</dbReference>
<feature type="binding site" evidence="9">
    <location>
        <position position="139"/>
    </location>
    <ligand>
        <name>Zn(2+)</name>
        <dbReference type="ChEBI" id="CHEBI:29105"/>
        <note>catalytic</note>
    </ligand>
</feature>
<keyword evidence="6 9" id="KW-0255">Endonuclease</keyword>
<sequence>METIAPPIVVEVTVDGCAAERCTESIAIATWQSWFQQWLQALAPGLSPIGAYELSLRLTDDSDIQSLNTAYRQMPRPTDVLAFAVLETELPDMAELHQQQPLYLGDIVISADTAARQAAEQGHSLRHELAWLAAHGLLHLLGWDHPDQASLIGMLAQQAQLLSLTSGTDAR</sequence>
<evidence type="ECO:0000256" key="2">
    <source>
        <dbReference type="ARBA" id="ARBA00022517"/>
    </source>
</evidence>
<feature type="binding site" evidence="9">
    <location>
        <position position="135"/>
    </location>
    <ligand>
        <name>Zn(2+)</name>
        <dbReference type="ChEBI" id="CHEBI:29105"/>
        <note>catalytic</note>
    </ligand>
</feature>
<evidence type="ECO:0000256" key="9">
    <source>
        <dbReference type="HAMAP-Rule" id="MF_00009"/>
    </source>
</evidence>
<dbReference type="PANTHER" id="PTHR46986">
    <property type="entry name" value="ENDORIBONUCLEASE YBEY, CHLOROPLASTIC"/>
    <property type="match status" value="1"/>
</dbReference>
<dbReference type="AlphaFoldDB" id="A0A8J7ADJ0"/>
<evidence type="ECO:0000313" key="10">
    <source>
        <dbReference type="EMBL" id="MBE9077966.1"/>
    </source>
</evidence>
<feature type="binding site" evidence="9">
    <location>
        <position position="145"/>
    </location>
    <ligand>
        <name>Zn(2+)</name>
        <dbReference type="ChEBI" id="CHEBI:29105"/>
        <note>catalytic</note>
    </ligand>
</feature>
<dbReference type="GO" id="GO:0004222">
    <property type="term" value="F:metalloendopeptidase activity"/>
    <property type="evidence" value="ECO:0007669"/>
    <property type="project" value="InterPro"/>
</dbReference>
<comment type="subcellular location">
    <subcellularLocation>
        <location evidence="9">Cytoplasm</location>
    </subcellularLocation>
</comment>
<dbReference type="Gene3D" id="3.40.390.30">
    <property type="entry name" value="Metalloproteases ('zincins'), catalytic domain"/>
    <property type="match status" value="1"/>
</dbReference>
<dbReference type="PROSITE" id="PS01306">
    <property type="entry name" value="UPF0054"/>
    <property type="match status" value="1"/>
</dbReference>
<protein>
    <recommendedName>
        <fullName evidence="9">Endoribonuclease YbeY</fullName>
        <ecNumber evidence="9">3.1.-.-</ecNumber>
    </recommendedName>
</protein>
<dbReference type="InterPro" id="IPR020549">
    <property type="entry name" value="YbeY_CS"/>
</dbReference>
<evidence type="ECO:0000256" key="5">
    <source>
        <dbReference type="ARBA" id="ARBA00022723"/>
    </source>
</evidence>
<evidence type="ECO:0000256" key="4">
    <source>
        <dbReference type="ARBA" id="ARBA00022722"/>
    </source>
</evidence>
<evidence type="ECO:0000256" key="8">
    <source>
        <dbReference type="ARBA" id="ARBA00022833"/>
    </source>
</evidence>
<evidence type="ECO:0000256" key="7">
    <source>
        <dbReference type="ARBA" id="ARBA00022801"/>
    </source>
</evidence>
<keyword evidence="8 9" id="KW-0862">Zinc</keyword>
<gene>
    <name evidence="9 10" type="primary">ybeY</name>
    <name evidence="10" type="ORF">IQ241_11795</name>
</gene>
<dbReference type="InterPro" id="IPR023091">
    <property type="entry name" value="MetalPrtase_cat_dom_sf_prd"/>
</dbReference>
<keyword evidence="5 9" id="KW-0479">Metal-binding</keyword>
<keyword evidence="7 9" id="KW-0378">Hydrolase</keyword>
<dbReference type="EMBL" id="JADEXG010000024">
    <property type="protein sequence ID" value="MBE9077966.1"/>
    <property type="molecule type" value="Genomic_DNA"/>
</dbReference>
<comment type="similarity">
    <text evidence="1 9">Belongs to the endoribonuclease YbeY family.</text>
</comment>
<dbReference type="GO" id="GO:0006364">
    <property type="term" value="P:rRNA processing"/>
    <property type="evidence" value="ECO:0007669"/>
    <property type="project" value="UniProtKB-UniRule"/>
</dbReference>
<comment type="function">
    <text evidence="9">Single strand-specific metallo-endoribonuclease involved in late-stage 70S ribosome quality control and in maturation of the 3' terminus of the 16S rRNA.</text>
</comment>
<dbReference type="Proteomes" id="UP000636505">
    <property type="component" value="Unassembled WGS sequence"/>
</dbReference>
<dbReference type="SUPFAM" id="SSF55486">
    <property type="entry name" value="Metalloproteases ('zincins'), catalytic domain"/>
    <property type="match status" value="1"/>
</dbReference>
<reference evidence="10" key="1">
    <citation type="submission" date="2020-10" db="EMBL/GenBank/DDBJ databases">
        <authorList>
            <person name="Castelo-Branco R."/>
            <person name="Eusebio N."/>
            <person name="Adriana R."/>
            <person name="Vieira A."/>
            <person name="Brugerolle De Fraissinette N."/>
            <person name="Rezende De Castro R."/>
            <person name="Schneider M.P."/>
            <person name="Vasconcelos V."/>
            <person name="Leao P.N."/>
        </authorList>
    </citation>
    <scope>NUCLEOTIDE SEQUENCE</scope>
    <source>
        <strain evidence="10">LEGE 07310</strain>
    </source>
</reference>
<dbReference type="GO" id="GO:0005737">
    <property type="term" value="C:cytoplasm"/>
    <property type="evidence" value="ECO:0007669"/>
    <property type="project" value="UniProtKB-SubCell"/>
</dbReference>
<keyword evidence="11" id="KW-1185">Reference proteome</keyword>
<keyword evidence="4 9" id="KW-0540">Nuclease</keyword>
<dbReference type="InterPro" id="IPR002036">
    <property type="entry name" value="YbeY"/>
</dbReference>
<keyword evidence="3 9" id="KW-0698">rRNA processing</keyword>
<comment type="cofactor">
    <cofactor evidence="9">
        <name>Zn(2+)</name>
        <dbReference type="ChEBI" id="CHEBI:29105"/>
    </cofactor>
    <text evidence="9">Binds 1 zinc ion.</text>
</comment>
<accession>A0A8J7ADJ0</accession>
<evidence type="ECO:0000313" key="11">
    <source>
        <dbReference type="Proteomes" id="UP000636505"/>
    </source>
</evidence>
<proteinExistence type="inferred from homology"/>
<evidence type="ECO:0000256" key="1">
    <source>
        <dbReference type="ARBA" id="ARBA00010875"/>
    </source>
</evidence>